<feature type="non-terminal residue" evidence="1">
    <location>
        <position position="1"/>
    </location>
</feature>
<name>X1DL91_9ZZZZ</name>
<dbReference type="EMBL" id="BART01033595">
    <property type="protein sequence ID" value="GAH09030.1"/>
    <property type="molecule type" value="Genomic_DNA"/>
</dbReference>
<evidence type="ECO:0000313" key="1">
    <source>
        <dbReference type="EMBL" id="GAH09030.1"/>
    </source>
</evidence>
<reference evidence="1" key="1">
    <citation type="journal article" date="2014" name="Front. Microbiol.">
        <title>High frequency of phylogenetically diverse reductive dehalogenase-homologous genes in deep subseafloor sedimentary metagenomes.</title>
        <authorList>
            <person name="Kawai M."/>
            <person name="Futagami T."/>
            <person name="Toyoda A."/>
            <person name="Takaki Y."/>
            <person name="Nishi S."/>
            <person name="Hori S."/>
            <person name="Arai W."/>
            <person name="Tsubouchi T."/>
            <person name="Morono Y."/>
            <person name="Uchiyama I."/>
            <person name="Ito T."/>
            <person name="Fujiyama A."/>
            <person name="Inagaki F."/>
            <person name="Takami H."/>
        </authorList>
    </citation>
    <scope>NUCLEOTIDE SEQUENCE</scope>
    <source>
        <strain evidence="1">Expedition CK06-06</strain>
    </source>
</reference>
<organism evidence="1">
    <name type="scientific">marine sediment metagenome</name>
    <dbReference type="NCBI Taxonomy" id="412755"/>
    <lineage>
        <taxon>unclassified sequences</taxon>
        <taxon>metagenomes</taxon>
        <taxon>ecological metagenomes</taxon>
    </lineage>
</organism>
<protein>
    <submittedName>
        <fullName evidence="1">Uncharacterized protein</fullName>
    </submittedName>
</protein>
<comment type="caution">
    <text evidence="1">The sequence shown here is derived from an EMBL/GenBank/DDBJ whole genome shotgun (WGS) entry which is preliminary data.</text>
</comment>
<sequence>LDKYKVDVPVVMGGVLNQKVEEAALPIDVTSQLKELGFYPSPKLEGKFRELLEHDVISKQ</sequence>
<accession>X1DL91</accession>
<dbReference type="AlphaFoldDB" id="X1DL91"/>
<gene>
    <name evidence="1" type="ORF">S01H4_57669</name>
</gene>
<proteinExistence type="predicted"/>